<dbReference type="Proteomes" id="UP000298061">
    <property type="component" value="Unassembled WGS sequence"/>
</dbReference>
<evidence type="ECO:0000256" key="1">
    <source>
        <dbReference type="SAM" id="MobiDB-lite"/>
    </source>
</evidence>
<dbReference type="STRING" id="135208.A0A4Y9ZTX7"/>
<dbReference type="AlphaFoldDB" id="A0A4Y9ZTX7"/>
<reference evidence="2 3" key="1">
    <citation type="submission" date="2019-02" db="EMBL/GenBank/DDBJ databases">
        <title>Genome sequencing of the rare red list fungi Hericium alpestre (H. flagellum).</title>
        <authorList>
            <person name="Buettner E."/>
            <person name="Kellner H."/>
        </authorList>
    </citation>
    <scope>NUCLEOTIDE SEQUENCE [LARGE SCALE GENOMIC DNA]</scope>
    <source>
        <strain evidence="2 3">DSM 108284</strain>
    </source>
</reference>
<gene>
    <name evidence="2" type="ORF">EWM64_g6729</name>
</gene>
<dbReference type="EMBL" id="SFCI01000954">
    <property type="protein sequence ID" value="TFY77281.1"/>
    <property type="molecule type" value="Genomic_DNA"/>
</dbReference>
<name>A0A4Y9ZTX7_9AGAM</name>
<accession>A0A4Y9ZTX7</accession>
<sequence>MRHADKTSKHRVNCCPYVHLAYTSRARTHTNHPSDAHEPAHVHDLRDGDEQQERRAALDAVYLTGAGSEDVVSSEIGRVLNGAVVGVVSSLDSEFEGSDSTGPFRYTQGASLPDPASSTCLGLALVRAVSPAVWSDSEDLRLHVLTPVPPRTLQDGRVFVKGELELPVWGMLDFRAGDTGGVAGVERGKVPFLRWGRGEGVGAEVRRVRRNLMRRGQI</sequence>
<comment type="caution">
    <text evidence="2">The sequence shown here is derived from an EMBL/GenBank/DDBJ whole genome shotgun (WGS) entry which is preliminary data.</text>
</comment>
<evidence type="ECO:0000313" key="3">
    <source>
        <dbReference type="Proteomes" id="UP000298061"/>
    </source>
</evidence>
<evidence type="ECO:0000313" key="2">
    <source>
        <dbReference type="EMBL" id="TFY77281.1"/>
    </source>
</evidence>
<organism evidence="2 3">
    <name type="scientific">Hericium alpestre</name>
    <dbReference type="NCBI Taxonomy" id="135208"/>
    <lineage>
        <taxon>Eukaryota</taxon>
        <taxon>Fungi</taxon>
        <taxon>Dikarya</taxon>
        <taxon>Basidiomycota</taxon>
        <taxon>Agaricomycotina</taxon>
        <taxon>Agaricomycetes</taxon>
        <taxon>Russulales</taxon>
        <taxon>Hericiaceae</taxon>
        <taxon>Hericium</taxon>
    </lineage>
</organism>
<feature type="compositionally biased region" description="Basic and acidic residues" evidence="1">
    <location>
        <begin position="32"/>
        <end position="53"/>
    </location>
</feature>
<keyword evidence="3" id="KW-1185">Reference proteome</keyword>
<proteinExistence type="predicted"/>
<protein>
    <submittedName>
        <fullName evidence="2">Uncharacterized protein</fullName>
    </submittedName>
</protein>
<dbReference type="OrthoDB" id="2687114at2759"/>
<feature type="region of interest" description="Disordered" evidence="1">
    <location>
        <begin position="27"/>
        <end position="53"/>
    </location>
</feature>